<gene>
    <name evidence="1" type="ORF">J512_0615</name>
</gene>
<evidence type="ECO:0000313" key="1">
    <source>
        <dbReference type="EMBL" id="EXB07229.1"/>
    </source>
</evidence>
<dbReference type="EMBL" id="JEWH01000004">
    <property type="protein sequence ID" value="EXB07229.1"/>
    <property type="molecule type" value="Genomic_DNA"/>
</dbReference>
<sequence>MIKAEVVVDGDWLKIGNRSIRMNQYLDWVVLLDGVAEKQFRLLEDAIKHCLEQKYDWSVIPAHVNFMATDEDGMACGWLVEPHIVGNAWRNQSHLSAFFNLTKRQNPFRGDWKDSLEKRPEYVEPVLKDGEK</sequence>
<organism evidence="1 2">
    <name type="scientific">Acinetobacter baumannii (strain 1295743)</name>
    <dbReference type="NCBI Taxonomy" id="1310613"/>
    <lineage>
        <taxon>Bacteria</taxon>
        <taxon>Pseudomonadati</taxon>
        <taxon>Pseudomonadota</taxon>
        <taxon>Gammaproteobacteria</taxon>
        <taxon>Moraxellales</taxon>
        <taxon>Moraxellaceae</taxon>
        <taxon>Acinetobacter</taxon>
        <taxon>Acinetobacter calcoaceticus/baumannii complex</taxon>
    </lineage>
</organism>
<protein>
    <submittedName>
        <fullName evidence="1">Uncharacterized protein</fullName>
    </submittedName>
</protein>
<comment type="caution">
    <text evidence="1">The sequence shown here is derived from an EMBL/GenBank/DDBJ whole genome shotgun (WGS) entry which is preliminary data.</text>
</comment>
<dbReference type="AlphaFoldDB" id="A0A009IR83"/>
<name>A0A009IR83_ACIB9</name>
<evidence type="ECO:0000313" key="2">
    <source>
        <dbReference type="Proteomes" id="UP000020595"/>
    </source>
</evidence>
<dbReference type="PATRIC" id="fig|1310613.3.peg.589"/>
<proteinExistence type="predicted"/>
<reference evidence="1 2" key="1">
    <citation type="submission" date="2014-02" db="EMBL/GenBank/DDBJ databases">
        <title>Comparative genomics and transcriptomics to identify genetic mechanisms underlying the emergence of carbapenem resistant Acinetobacter baumannii (CRAb).</title>
        <authorList>
            <person name="Harris A.D."/>
            <person name="Johnson K.J."/>
            <person name="George J."/>
            <person name="Shefchek K."/>
            <person name="Daugherty S.C."/>
            <person name="Parankush S."/>
            <person name="Sadzewicz L."/>
            <person name="Tallon L."/>
            <person name="Sengamalay N."/>
            <person name="Hazen T.H."/>
            <person name="Rasko D.A."/>
        </authorList>
    </citation>
    <scope>NUCLEOTIDE SEQUENCE [LARGE SCALE GENOMIC DNA]</scope>
    <source>
        <strain evidence="1 2">1295743</strain>
    </source>
</reference>
<dbReference type="Proteomes" id="UP000020595">
    <property type="component" value="Unassembled WGS sequence"/>
</dbReference>
<accession>A0A009IR83</accession>